<evidence type="ECO:0000313" key="2">
    <source>
        <dbReference type="EMBL" id="KAL3869236.1"/>
    </source>
</evidence>
<accession>A0ABD3W6H2</accession>
<keyword evidence="3" id="KW-1185">Reference proteome</keyword>
<proteinExistence type="predicted"/>
<gene>
    <name evidence="2" type="ORF">ACJMK2_041943</name>
</gene>
<protein>
    <submittedName>
        <fullName evidence="2">Uncharacterized protein</fullName>
    </submittedName>
</protein>
<comment type="caution">
    <text evidence="2">The sequence shown here is derived from an EMBL/GenBank/DDBJ whole genome shotgun (WGS) entry which is preliminary data.</text>
</comment>
<evidence type="ECO:0000313" key="3">
    <source>
        <dbReference type="Proteomes" id="UP001634394"/>
    </source>
</evidence>
<dbReference type="EMBL" id="JBJQND010000008">
    <property type="protein sequence ID" value="KAL3869236.1"/>
    <property type="molecule type" value="Genomic_DNA"/>
</dbReference>
<reference evidence="2 3" key="1">
    <citation type="submission" date="2024-11" db="EMBL/GenBank/DDBJ databases">
        <title>Chromosome-level genome assembly of the freshwater bivalve Anodonta woodiana.</title>
        <authorList>
            <person name="Chen X."/>
        </authorList>
    </citation>
    <scope>NUCLEOTIDE SEQUENCE [LARGE SCALE GENOMIC DNA]</scope>
    <source>
        <strain evidence="2">MN2024</strain>
        <tissue evidence="2">Gills</tissue>
    </source>
</reference>
<dbReference type="Proteomes" id="UP001634394">
    <property type="component" value="Unassembled WGS sequence"/>
</dbReference>
<sequence length="199" mass="23326">MQRKARFEAEFHAKAAEWEKDMSAYLDSIQVDKISGFDKFKEAICLEVSITRKRAKDALRENRICEDVVDSFSSFAVVKETTKLLKQMKYVLSKTKEKYAKFTLEVENAQRRIEYIGDAIKDVNPRNQRVERELKAALDVYSVLLEKEGSMRFNLLSLSDYYEIKVKTLISRKVLHFQITWKTFFTRHLGCEAFPSKKS</sequence>
<organism evidence="2 3">
    <name type="scientific">Sinanodonta woodiana</name>
    <name type="common">Chinese pond mussel</name>
    <name type="synonym">Anodonta woodiana</name>
    <dbReference type="NCBI Taxonomy" id="1069815"/>
    <lineage>
        <taxon>Eukaryota</taxon>
        <taxon>Metazoa</taxon>
        <taxon>Spiralia</taxon>
        <taxon>Lophotrochozoa</taxon>
        <taxon>Mollusca</taxon>
        <taxon>Bivalvia</taxon>
        <taxon>Autobranchia</taxon>
        <taxon>Heteroconchia</taxon>
        <taxon>Palaeoheterodonta</taxon>
        <taxon>Unionida</taxon>
        <taxon>Unionoidea</taxon>
        <taxon>Unionidae</taxon>
        <taxon>Unioninae</taxon>
        <taxon>Sinanodonta</taxon>
    </lineage>
</organism>
<keyword evidence="1" id="KW-0175">Coiled coil</keyword>
<feature type="non-terminal residue" evidence="2">
    <location>
        <position position="199"/>
    </location>
</feature>
<name>A0ABD3W6H2_SINWO</name>
<dbReference type="AlphaFoldDB" id="A0ABD3W6H2"/>
<feature type="coiled-coil region" evidence="1">
    <location>
        <begin position="92"/>
        <end position="147"/>
    </location>
</feature>
<evidence type="ECO:0000256" key="1">
    <source>
        <dbReference type="SAM" id="Coils"/>
    </source>
</evidence>